<sequence length="67" mass="8041">MNRKRGKKEIMTGTKISQINIFSPISKINNFFFQWTQSSRMIFYLTFVLNFLKEYRNFQGLTLNGPR</sequence>
<organism evidence="1 2">
    <name type="scientific">Brachionus plicatilis</name>
    <name type="common">Marine rotifer</name>
    <name type="synonym">Brachionus muelleri</name>
    <dbReference type="NCBI Taxonomy" id="10195"/>
    <lineage>
        <taxon>Eukaryota</taxon>
        <taxon>Metazoa</taxon>
        <taxon>Spiralia</taxon>
        <taxon>Gnathifera</taxon>
        <taxon>Rotifera</taxon>
        <taxon>Eurotatoria</taxon>
        <taxon>Monogononta</taxon>
        <taxon>Pseudotrocha</taxon>
        <taxon>Ploima</taxon>
        <taxon>Brachionidae</taxon>
        <taxon>Brachionus</taxon>
    </lineage>
</organism>
<proteinExistence type="predicted"/>
<name>A0A3M7QQL8_BRAPC</name>
<dbReference type="Proteomes" id="UP000276133">
    <property type="component" value="Unassembled WGS sequence"/>
</dbReference>
<dbReference type="EMBL" id="REGN01005345">
    <property type="protein sequence ID" value="RNA13686.1"/>
    <property type="molecule type" value="Genomic_DNA"/>
</dbReference>
<dbReference type="AlphaFoldDB" id="A0A3M7QQL8"/>
<reference evidence="1 2" key="1">
    <citation type="journal article" date="2018" name="Sci. Rep.">
        <title>Genomic signatures of local adaptation to the degree of environmental predictability in rotifers.</title>
        <authorList>
            <person name="Franch-Gras L."/>
            <person name="Hahn C."/>
            <person name="Garcia-Roger E.M."/>
            <person name="Carmona M.J."/>
            <person name="Serra M."/>
            <person name="Gomez A."/>
        </authorList>
    </citation>
    <scope>NUCLEOTIDE SEQUENCE [LARGE SCALE GENOMIC DNA]</scope>
    <source>
        <strain evidence="1">HYR1</strain>
    </source>
</reference>
<protein>
    <submittedName>
        <fullName evidence="1">Uncharacterized protein</fullName>
    </submittedName>
</protein>
<gene>
    <name evidence="1" type="ORF">BpHYR1_034166</name>
</gene>
<evidence type="ECO:0000313" key="1">
    <source>
        <dbReference type="EMBL" id="RNA13686.1"/>
    </source>
</evidence>
<accession>A0A3M7QQL8</accession>
<comment type="caution">
    <text evidence="1">The sequence shown here is derived from an EMBL/GenBank/DDBJ whole genome shotgun (WGS) entry which is preliminary data.</text>
</comment>
<keyword evidence="2" id="KW-1185">Reference proteome</keyword>
<evidence type="ECO:0000313" key="2">
    <source>
        <dbReference type="Proteomes" id="UP000276133"/>
    </source>
</evidence>